<feature type="region of interest" description="Disordered" evidence="2">
    <location>
        <begin position="1"/>
        <end position="24"/>
    </location>
</feature>
<dbReference type="AlphaFoldDB" id="A0A150TJS5"/>
<evidence type="ECO:0000256" key="2">
    <source>
        <dbReference type="SAM" id="MobiDB-lite"/>
    </source>
</evidence>
<comment type="caution">
    <text evidence="3">The sequence shown here is derived from an EMBL/GenBank/DDBJ whole genome shotgun (WGS) entry which is preliminary data.</text>
</comment>
<evidence type="ECO:0000313" key="3">
    <source>
        <dbReference type="EMBL" id="KYG04924.1"/>
    </source>
</evidence>
<proteinExistence type="predicted"/>
<evidence type="ECO:0000256" key="1">
    <source>
        <dbReference type="SAM" id="Coils"/>
    </source>
</evidence>
<organism evidence="3 4">
    <name type="scientific">Sorangium cellulosum</name>
    <name type="common">Polyangium cellulosum</name>
    <dbReference type="NCBI Taxonomy" id="56"/>
    <lineage>
        <taxon>Bacteria</taxon>
        <taxon>Pseudomonadati</taxon>
        <taxon>Myxococcota</taxon>
        <taxon>Polyangia</taxon>
        <taxon>Polyangiales</taxon>
        <taxon>Polyangiaceae</taxon>
        <taxon>Sorangium</taxon>
    </lineage>
</organism>
<reference evidence="3 4" key="1">
    <citation type="submission" date="2014-02" db="EMBL/GenBank/DDBJ databases">
        <title>The small core and large imbalanced accessory genome model reveals a collaborative survival strategy of Sorangium cellulosum strains in nature.</title>
        <authorList>
            <person name="Han K."/>
            <person name="Peng R."/>
            <person name="Blom J."/>
            <person name="Li Y.-Z."/>
        </authorList>
    </citation>
    <scope>NUCLEOTIDE SEQUENCE [LARGE SCALE GENOMIC DNA]</scope>
    <source>
        <strain evidence="3 4">So0007-03</strain>
    </source>
</reference>
<name>A0A150TJS5_SORCE</name>
<feature type="compositionally biased region" description="Basic and acidic residues" evidence="2">
    <location>
        <begin position="1"/>
        <end position="10"/>
    </location>
</feature>
<keyword evidence="1" id="KW-0175">Coiled coil</keyword>
<accession>A0A150TJS5</accession>
<dbReference type="EMBL" id="JEME01002233">
    <property type="protein sequence ID" value="KYG04924.1"/>
    <property type="molecule type" value="Genomic_DNA"/>
</dbReference>
<dbReference type="Proteomes" id="UP000075502">
    <property type="component" value="Unassembled WGS sequence"/>
</dbReference>
<gene>
    <name evidence="3" type="ORF">BE21_43910</name>
</gene>
<feature type="coiled-coil region" evidence="1">
    <location>
        <begin position="194"/>
        <end position="221"/>
    </location>
</feature>
<sequence length="639" mass="70067">MSTATEEHAMPEPQNFPCTPDDPAYKAVCAASPAPAGAPAGPKLSPIGEILKKYPNAGEQTVLTSYANVVSTKVDAADGQKTHASAAGVEMGPWERFAPKRLLDDPGLMAIDETNPHAVDYLKQVAPIAGDPDKLWEVGHAPIGSLPDPLVSMINDARSMIPQVPLQSVSWRGKPGAGVMFSEPAGSPHDRWQESEAQRIYDQARARLDTLTKEHEEKKKAWDAAVAAATAANPAAPPPGPPPSDAAIAPARLAAFRANAAMMFRTQEGQTSTLNTYDGRVLTWGMGYAAPGGLPQIFNYMFQAVPDEARKVVAAPPGTYPDDAVKRANRLLAQAAAARKFFYVSGFIANGYNMPDGWHGDYFIADTRPDKKRVVRGTDFPDGTYHINAAVNSLQTLVDQREMLFMMVQVARDELTRELVFEAQMKKVHGYTNIAAANAIATQECFNFAVFVAHAIYFGANRDLLPWAIKGLTGGPSPANDVIIVRRIIHYLVRRFELSKIQNALLELRAKKSKGPIKLNAVKTPYENDFGDAWFFQSCARHFDRFLKPIAAVPSWDPSKIMQDDPSADPDAYFVKDAKTKKRHRIGTIAELDLLWPPFDPDVSLEVKDPWYAVTFQRGSDTIVNHIDKSYTLANSTRK</sequence>
<protein>
    <submittedName>
        <fullName evidence="3">Uncharacterized protein</fullName>
    </submittedName>
</protein>
<evidence type="ECO:0000313" key="4">
    <source>
        <dbReference type="Proteomes" id="UP000075502"/>
    </source>
</evidence>